<dbReference type="EMBL" id="BMAO01017786">
    <property type="protein sequence ID" value="GFR18418.1"/>
    <property type="molecule type" value="Genomic_DNA"/>
</dbReference>
<proteinExistence type="predicted"/>
<reference evidence="1" key="1">
    <citation type="submission" date="2020-07" db="EMBL/GenBank/DDBJ databases">
        <title>Multicomponent nature underlies the extraordinary mechanical properties of spider dragline silk.</title>
        <authorList>
            <person name="Kono N."/>
            <person name="Nakamura H."/>
            <person name="Mori M."/>
            <person name="Yoshida Y."/>
            <person name="Ohtoshi R."/>
            <person name="Malay A.D."/>
            <person name="Moran D.A.P."/>
            <person name="Tomita M."/>
            <person name="Numata K."/>
            <person name="Arakawa K."/>
        </authorList>
    </citation>
    <scope>NUCLEOTIDE SEQUENCE</scope>
</reference>
<gene>
    <name evidence="1" type="ORF">TNCT_552061</name>
</gene>
<protein>
    <submittedName>
        <fullName evidence="1">Uncharacterized protein</fullName>
    </submittedName>
</protein>
<name>A0A8X6H7T3_TRICU</name>
<sequence>MKISDLSKLITTHPDYDEEFSKNQLTVIIEDRKLREQQEIENRKLREQQKLRIESFENNKKLRIESFESNRKWLLSNKNLRKRIKGLIANFS</sequence>
<comment type="caution">
    <text evidence="1">The sequence shown here is derived from an EMBL/GenBank/DDBJ whole genome shotgun (WGS) entry which is preliminary data.</text>
</comment>
<evidence type="ECO:0000313" key="1">
    <source>
        <dbReference type="EMBL" id="GFR18418.1"/>
    </source>
</evidence>
<keyword evidence="2" id="KW-1185">Reference proteome</keyword>
<organism evidence="1 2">
    <name type="scientific">Trichonephila clavata</name>
    <name type="common">Joro spider</name>
    <name type="synonym">Nephila clavata</name>
    <dbReference type="NCBI Taxonomy" id="2740835"/>
    <lineage>
        <taxon>Eukaryota</taxon>
        <taxon>Metazoa</taxon>
        <taxon>Ecdysozoa</taxon>
        <taxon>Arthropoda</taxon>
        <taxon>Chelicerata</taxon>
        <taxon>Arachnida</taxon>
        <taxon>Araneae</taxon>
        <taxon>Araneomorphae</taxon>
        <taxon>Entelegynae</taxon>
        <taxon>Araneoidea</taxon>
        <taxon>Nephilidae</taxon>
        <taxon>Trichonephila</taxon>
    </lineage>
</organism>
<dbReference type="Proteomes" id="UP000887116">
    <property type="component" value="Unassembled WGS sequence"/>
</dbReference>
<dbReference type="AlphaFoldDB" id="A0A8X6H7T3"/>
<evidence type="ECO:0000313" key="2">
    <source>
        <dbReference type="Proteomes" id="UP000887116"/>
    </source>
</evidence>
<accession>A0A8X6H7T3</accession>